<dbReference type="GO" id="GO:0004725">
    <property type="term" value="F:protein tyrosine phosphatase activity"/>
    <property type="evidence" value="ECO:0007669"/>
    <property type="project" value="InterPro"/>
</dbReference>
<reference evidence="4" key="1">
    <citation type="submission" date="2020-09" db="EMBL/GenBank/DDBJ databases">
        <authorList>
            <person name="Kikuchi T."/>
        </authorList>
    </citation>
    <scope>NUCLEOTIDE SEQUENCE</scope>
    <source>
        <strain evidence="4">SH1</strain>
    </source>
</reference>
<dbReference type="InterPro" id="IPR016130">
    <property type="entry name" value="Tyr_Pase_AS"/>
</dbReference>
<dbReference type="PANTHER" id="PTHR46163:SF5">
    <property type="entry name" value="TYROSINE-PROTEIN PHOSPHATASE"/>
    <property type="match status" value="1"/>
</dbReference>
<name>A0A811LBA7_9BILA</name>
<dbReference type="InterPro" id="IPR052782">
    <property type="entry name" value="Oocyte-zygote_transition_reg"/>
</dbReference>
<feature type="domain" description="Tyrosine specific protein phosphatases" evidence="3">
    <location>
        <begin position="225"/>
        <end position="291"/>
    </location>
</feature>
<dbReference type="SUPFAM" id="SSF52799">
    <property type="entry name" value="(Phosphotyrosine protein) phosphatases II"/>
    <property type="match status" value="1"/>
</dbReference>
<dbReference type="PROSITE" id="PS50055">
    <property type="entry name" value="TYR_PHOSPHATASE_PTP"/>
    <property type="match status" value="1"/>
</dbReference>
<dbReference type="PROSITE" id="PS50056">
    <property type="entry name" value="TYR_PHOSPHATASE_2"/>
    <property type="match status" value="1"/>
</dbReference>
<accession>A0A811LBA7</accession>
<proteinExistence type="predicted"/>
<dbReference type="AlphaFoldDB" id="A0A811LBA7"/>
<keyword evidence="5" id="KW-1185">Reference proteome</keyword>
<feature type="region of interest" description="Disordered" evidence="1">
    <location>
        <begin position="1"/>
        <end position="42"/>
    </location>
</feature>
<feature type="domain" description="Tyrosine-protein phosphatase" evidence="2">
    <location>
        <begin position="79"/>
        <end position="291"/>
    </location>
</feature>
<dbReference type="CDD" id="cd00047">
    <property type="entry name" value="PTPc"/>
    <property type="match status" value="1"/>
</dbReference>
<evidence type="ECO:0008006" key="6">
    <source>
        <dbReference type="Google" id="ProtNLM"/>
    </source>
</evidence>
<dbReference type="Proteomes" id="UP000783686">
    <property type="component" value="Unassembled WGS sequence"/>
</dbReference>
<gene>
    <name evidence="4" type="ORF">BOKJ2_LOCUS11263</name>
</gene>
<dbReference type="InterPro" id="IPR029021">
    <property type="entry name" value="Prot-tyrosine_phosphatase-like"/>
</dbReference>
<dbReference type="EMBL" id="CAJFCW020000005">
    <property type="protein sequence ID" value="CAG9120217.1"/>
    <property type="molecule type" value="Genomic_DNA"/>
</dbReference>
<organism evidence="4 5">
    <name type="scientific">Bursaphelenchus okinawaensis</name>
    <dbReference type="NCBI Taxonomy" id="465554"/>
    <lineage>
        <taxon>Eukaryota</taxon>
        <taxon>Metazoa</taxon>
        <taxon>Ecdysozoa</taxon>
        <taxon>Nematoda</taxon>
        <taxon>Chromadorea</taxon>
        <taxon>Rhabditida</taxon>
        <taxon>Tylenchina</taxon>
        <taxon>Tylenchomorpha</taxon>
        <taxon>Aphelenchoidea</taxon>
        <taxon>Aphelenchoididae</taxon>
        <taxon>Bursaphelenchus</taxon>
    </lineage>
</organism>
<evidence type="ECO:0000259" key="3">
    <source>
        <dbReference type="PROSITE" id="PS50056"/>
    </source>
</evidence>
<dbReference type="PRINTS" id="PR00700">
    <property type="entry name" value="PRTYPHPHTASE"/>
</dbReference>
<evidence type="ECO:0000259" key="2">
    <source>
        <dbReference type="PROSITE" id="PS50055"/>
    </source>
</evidence>
<dbReference type="InterPro" id="IPR000242">
    <property type="entry name" value="PTP_cat"/>
</dbReference>
<dbReference type="Proteomes" id="UP000614601">
    <property type="component" value="Unassembled WGS sequence"/>
</dbReference>
<dbReference type="EMBL" id="CAJFDH010000005">
    <property type="protein sequence ID" value="CAD5224807.1"/>
    <property type="molecule type" value="Genomic_DNA"/>
</dbReference>
<evidence type="ECO:0000313" key="4">
    <source>
        <dbReference type="EMBL" id="CAD5224807.1"/>
    </source>
</evidence>
<sequence>MSSETNKEDESERLEESERVQRKEETEETPGKTDKSYRTPKDTVKKALDKGISGLKDEFLDCHSYPSTAIFTSYNDVANENKNRFGRVRCIENTRVVLRNCNSDYIHANYITLGSNTAKYIVSQGPLDYTISDFWAMITQKNCKYIVMVCDWIEMGRQKCSKYYPNVNETTQYGPFTIHTLQQEMISSSTVLKTTIEVTPTSKNLTVTHYLLNSWPDRGLPRHSDDIFVILNEIRCSQTPVVFHCSTGVGRSATIMGIEYMLKSILNGISLPEDTLIASIRRYRASAISVR</sequence>
<dbReference type="InterPro" id="IPR000387">
    <property type="entry name" value="Tyr_Pase_dom"/>
</dbReference>
<dbReference type="Pfam" id="PF00102">
    <property type="entry name" value="Y_phosphatase"/>
    <property type="match status" value="1"/>
</dbReference>
<comment type="caution">
    <text evidence="4">The sequence shown here is derived from an EMBL/GenBank/DDBJ whole genome shotgun (WGS) entry which is preliminary data.</text>
</comment>
<dbReference type="PROSITE" id="PS00383">
    <property type="entry name" value="TYR_PHOSPHATASE_1"/>
    <property type="match status" value="1"/>
</dbReference>
<dbReference type="InterPro" id="IPR003595">
    <property type="entry name" value="Tyr_Pase_cat"/>
</dbReference>
<dbReference type="Gene3D" id="3.90.190.10">
    <property type="entry name" value="Protein tyrosine phosphatase superfamily"/>
    <property type="match status" value="1"/>
</dbReference>
<dbReference type="SMART" id="SM00194">
    <property type="entry name" value="PTPc"/>
    <property type="match status" value="1"/>
</dbReference>
<dbReference type="PANTHER" id="PTHR46163">
    <property type="entry name" value="TYROSINE-PROTEIN PHOSPHATASE-RELATED"/>
    <property type="match status" value="1"/>
</dbReference>
<evidence type="ECO:0000313" key="5">
    <source>
        <dbReference type="Proteomes" id="UP000614601"/>
    </source>
</evidence>
<dbReference type="OrthoDB" id="6144703at2759"/>
<dbReference type="SMART" id="SM00404">
    <property type="entry name" value="PTPc_motif"/>
    <property type="match status" value="1"/>
</dbReference>
<evidence type="ECO:0000256" key="1">
    <source>
        <dbReference type="SAM" id="MobiDB-lite"/>
    </source>
</evidence>
<protein>
    <recommendedName>
        <fullName evidence="6">Tyrosine phosphatase</fullName>
    </recommendedName>
</protein>